<evidence type="ECO:0000313" key="2">
    <source>
        <dbReference type="Proteomes" id="UP000045706"/>
    </source>
</evidence>
<name>A0A0G4LBJ9_VERLO</name>
<accession>A0A0G4LBJ9</accession>
<reference evidence="2" key="1">
    <citation type="submission" date="2015-05" db="EMBL/GenBank/DDBJ databases">
        <authorList>
            <person name="Fogelqvist Johan"/>
        </authorList>
    </citation>
    <scope>NUCLEOTIDE SEQUENCE [LARGE SCALE GENOMIC DNA]</scope>
</reference>
<dbReference type="AlphaFoldDB" id="A0A0G4LBJ9"/>
<protein>
    <submittedName>
        <fullName evidence="1">Uncharacterized protein</fullName>
    </submittedName>
</protein>
<dbReference type="Proteomes" id="UP000045706">
    <property type="component" value="Unassembled WGS sequence"/>
</dbReference>
<organism evidence="1 2">
    <name type="scientific">Verticillium longisporum</name>
    <name type="common">Verticillium dahliae var. longisporum</name>
    <dbReference type="NCBI Taxonomy" id="100787"/>
    <lineage>
        <taxon>Eukaryota</taxon>
        <taxon>Fungi</taxon>
        <taxon>Dikarya</taxon>
        <taxon>Ascomycota</taxon>
        <taxon>Pezizomycotina</taxon>
        <taxon>Sordariomycetes</taxon>
        <taxon>Hypocreomycetidae</taxon>
        <taxon>Glomerellales</taxon>
        <taxon>Plectosphaerellaceae</taxon>
        <taxon>Verticillium</taxon>
    </lineage>
</organism>
<sequence length="68" mass="7504">MSPRAIERGFCEETTWRFALSTSTGGGLSLCHRSEGNRAGQPRTPQDFSRDVPLSIVGIAKYEIFTLT</sequence>
<evidence type="ECO:0000313" key="1">
    <source>
        <dbReference type="EMBL" id="CRK19105.1"/>
    </source>
</evidence>
<dbReference type="EMBL" id="CVQI01009668">
    <property type="protein sequence ID" value="CRK19105.1"/>
    <property type="molecule type" value="Genomic_DNA"/>
</dbReference>
<gene>
    <name evidence="1" type="ORF">BN1723_011792</name>
</gene>
<proteinExistence type="predicted"/>